<organism evidence="2 3">
    <name type="scientific">Nematocida ausubeli (strain ATCC PRA-371 / ERTm2)</name>
    <name type="common">Nematode killer fungus</name>
    <dbReference type="NCBI Taxonomy" id="1913371"/>
    <lineage>
        <taxon>Eukaryota</taxon>
        <taxon>Fungi</taxon>
        <taxon>Fungi incertae sedis</taxon>
        <taxon>Microsporidia</taxon>
        <taxon>Nematocida</taxon>
    </lineage>
</organism>
<dbReference type="EMBL" id="AKIJ01000001">
    <property type="protein sequence ID" value="KFG27006.1"/>
    <property type="molecule type" value="Genomic_DNA"/>
</dbReference>
<comment type="caution">
    <text evidence="2">The sequence shown here is derived from an EMBL/GenBank/DDBJ whole genome shotgun (WGS) entry which is preliminary data.</text>
</comment>
<evidence type="ECO:0000256" key="1">
    <source>
        <dbReference type="SAM" id="SignalP"/>
    </source>
</evidence>
<dbReference type="RefSeq" id="XP_052905561.1">
    <property type="nucleotide sequence ID" value="XM_053047736.1"/>
</dbReference>
<evidence type="ECO:0008006" key="4">
    <source>
        <dbReference type="Google" id="ProtNLM"/>
    </source>
</evidence>
<sequence length="910" mass="105141">MKLFWIINLMIAHAVFARLDLKDMEYLQNLPIGVRNAYIIRADGPLNPLRANILDANGYMQCKRFFSPEIEVDYKLEKNLPRGAVLYKYDFTRCPEKDKAYVPVDTKKANYEYLSKYHTTLIKMFPSEQGYLSIITKRQDSLYQFLISPEGMQNAKYILASLLLLSEGIDISLSFEEINEEKHLVLTNQDRTSVIFSTRMCTSYANAKNSTMEDVYHSEVADIFEFFRDWKDCPALKEGGIYADPTNFNDFLKGRFLNGMRFLIQTYIFKFVDNQQDYAEFIEAVYYIIMSHLPKNFKELPENDPITAVFHKCFVKNSDASAEMEYIMSLCDLKKTIYDNTAFPFYPARQIPPSYMKVLRNRQENEDVSKIQEIYRMRSVETSILGLFCCLAYDPETKKYTTEHMGDISSSLAKFFAKFSSPSDINSHKMHEEWSKVLRPVRMTRNPENGAKHEIVSGLLSILNAVLALTEKKPDVLTAYTTLQSICYDKKVNALNLEEIKRSILIILNPLLKNKRVKIISSLFTIGKSVNGKPDIFAKIQIESMDRNIQKTMVLNIDPDVSYLSFAHNSINISTPAQNKLAYIKTKFLNMDTYLGYAISIYAANAEIEIATCKIRSVSISMQKIEKLIRGSNENINQVFMHGLSYLLRNQVDLFKSFLISSLSEDLPSDNPMVRFTYNILGSMALDELETRRRILLYFVYNRYSTGYYPGIDYFLDNWALAEPTESDIFSTFNNIIDLHSSEIMSLCLASLIKIPNSVYRTLDLLRSSPSAKIIFDIIFEYGSISHLSRIHHAMNKSWPPGIYSKNLIPYMWFSFACSQATRDITFIKYTYNLIDPLAISDDEITEIYEYADSEKILEFLIREKNTLIIEDSKKSLEKYYKLKKHFTSISPNSSIYQKVSASVFHCLNK</sequence>
<evidence type="ECO:0000313" key="2">
    <source>
        <dbReference type="EMBL" id="KFG27006.1"/>
    </source>
</evidence>
<gene>
    <name evidence="2" type="ORF">NESG_00077</name>
</gene>
<keyword evidence="3" id="KW-1185">Reference proteome</keyword>
<feature type="signal peptide" evidence="1">
    <location>
        <begin position="1"/>
        <end position="17"/>
    </location>
</feature>
<dbReference type="HOGENOM" id="CLU_009683_3_0_1"/>
<keyword evidence="1" id="KW-0732">Signal</keyword>
<proteinExistence type="predicted"/>
<dbReference type="Proteomes" id="UP000054524">
    <property type="component" value="Unassembled WGS sequence"/>
</dbReference>
<dbReference type="GeneID" id="77675050"/>
<dbReference type="AlphaFoldDB" id="A0A086J4D8"/>
<accession>A0A086J4D8</accession>
<protein>
    <recommendedName>
        <fullName evidence="4">Vitellogenin domain-containing protein</fullName>
    </recommendedName>
</protein>
<reference evidence="2 3" key="1">
    <citation type="journal article" date="2014" name="Genome Announc.">
        <title>Genome Sequence of the Microsporidian Species Nematocida sp1 Strain ERTm6 (ATCC PRA-372).</title>
        <authorList>
            <person name="Bakowski M.A."/>
            <person name="Priest M."/>
            <person name="Young S."/>
            <person name="Cuomo C.A."/>
            <person name="Troemel E.R."/>
        </authorList>
    </citation>
    <scope>NUCLEOTIDE SEQUENCE [LARGE SCALE GENOMIC DNA]</scope>
    <source>
        <strain evidence="2 3">ERTm6</strain>
    </source>
</reference>
<name>A0A086J4D8_NEMA1</name>
<evidence type="ECO:0000313" key="3">
    <source>
        <dbReference type="Proteomes" id="UP000054524"/>
    </source>
</evidence>
<feature type="chain" id="PRO_5001807773" description="Vitellogenin domain-containing protein" evidence="1">
    <location>
        <begin position="18"/>
        <end position="910"/>
    </location>
</feature>